<accession>A0A4Y7IG68</accession>
<dbReference type="Gramene" id="RZC47897">
    <property type="protein sequence ID" value="RZC47897"/>
    <property type="gene ID" value="C5167_040860"/>
</dbReference>
<organism evidence="3 4">
    <name type="scientific">Papaver somniferum</name>
    <name type="common">Opium poppy</name>
    <dbReference type="NCBI Taxonomy" id="3469"/>
    <lineage>
        <taxon>Eukaryota</taxon>
        <taxon>Viridiplantae</taxon>
        <taxon>Streptophyta</taxon>
        <taxon>Embryophyta</taxon>
        <taxon>Tracheophyta</taxon>
        <taxon>Spermatophyta</taxon>
        <taxon>Magnoliopsida</taxon>
        <taxon>Ranunculales</taxon>
        <taxon>Papaveraceae</taxon>
        <taxon>Papaveroideae</taxon>
        <taxon>Papaver</taxon>
    </lineage>
</organism>
<feature type="signal peptide" evidence="1">
    <location>
        <begin position="1"/>
        <end position="18"/>
    </location>
</feature>
<dbReference type="SMART" id="SM00198">
    <property type="entry name" value="SCP"/>
    <property type="match status" value="1"/>
</dbReference>
<evidence type="ECO:0000256" key="1">
    <source>
        <dbReference type="SAM" id="SignalP"/>
    </source>
</evidence>
<dbReference type="SUPFAM" id="SSF55797">
    <property type="entry name" value="PR-1-like"/>
    <property type="match status" value="1"/>
</dbReference>
<evidence type="ECO:0000313" key="3">
    <source>
        <dbReference type="EMBL" id="RZC47897.1"/>
    </source>
</evidence>
<dbReference type="Gene3D" id="3.40.33.10">
    <property type="entry name" value="CAP"/>
    <property type="match status" value="1"/>
</dbReference>
<dbReference type="InterPro" id="IPR035940">
    <property type="entry name" value="CAP_sf"/>
</dbReference>
<dbReference type="InterPro" id="IPR014044">
    <property type="entry name" value="CAP_dom"/>
</dbReference>
<dbReference type="InterPro" id="IPR001283">
    <property type="entry name" value="CRISP-related"/>
</dbReference>
<dbReference type="STRING" id="3469.A0A4Y7IG68"/>
<reference evidence="3 4" key="1">
    <citation type="journal article" date="2018" name="Science">
        <title>The opium poppy genome and morphinan production.</title>
        <authorList>
            <person name="Guo L."/>
            <person name="Winzer T."/>
            <person name="Yang X."/>
            <person name="Li Y."/>
            <person name="Ning Z."/>
            <person name="He Z."/>
            <person name="Teodor R."/>
            <person name="Lu Y."/>
            <person name="Bowser T.A."/>
            <person name="Graham I.A."/>
            <person name="Ye K."/>
        </authorList>
    </citation>
    <scope>NUCLEOTIDE SEQUENCE [LARGE SCALE GENOMIC DNA]</scope>
    <source>
        <strain evidence="4">cv. HN1</strain>
        <tissue evidence="3">Leaves</tissue>
    </source>
</reference>
<dbReference type="Pfam" id="PF00188">
    <property type="entry name" value="CAP"/>
    <property type="match status" value="1"/>
</dbReference>
<feature type="domain" description="SCP" evidence="2">
    <location>
        <begin position="23"/>
        <end position="152"/>
    </location>
</feature>
<gene>
    <name evidence="3" type="ORF">C5167_040860</name>
</gene>
<name>A0A4Y7IG68_PAPSO</name>
<keyword evidence="1" id="KW-0732">Signal</keyword>
<dbReference type="PRINTS" id="PR00837">
    <property type="entry name" value="V5TPXLIKE"/>
</dbReference>
<dbReference type="EMBL" id="CM010715">
    <property type="protein sequence ID" value="RZC47897.1"/>
    <property type="molecule type" value="Genomic_DNA"/>
</dbReference>
<dbReference type="PANTHER" id="PTHR10334">
    <property type="entry name" value="CYSTEINE-RICH SECRETORY PROTEIN-RELATED"/>
    <property type="match status" value="1"/>
</dbReference>
<proteinExistence type="predicted"/>
<dbReference type="Proteomes" id="UP000316621">
    <property type="component" value="Chromosome 1"/>
</dbReference>
<feature type="chain" id="PRO_5021278537" description="SCP domain-containing protein" evidence="1">
    <location>
        <begin position="19"/>
        <end position="402"/>
    </location>
</feature>
<evidence type="ECO:0000313" key="4">
    <source>
        <dbReference type="Proteomes" id="UP000316621"/>
    </source>
</evidence>
<keyword evidence="4" id="KW-1185">Reference proteome</keyword>
<dbReference type="AlphaFoldDB" id="A0A4Y7IG68"/>
<evidence type="ECO:0000259" key="2">
    <source>
        <dbReference type="SMART" id="SM00198"/>
    </source>
</evidence>
<sequence length="402" mass="44855">MKLILLTVAALLVRVSQASLTPQEQLEYLNPHKTARESVPNCPAITWNATTEAFAQTVANSGKVTCSFPPLSGCNIISGSTITGGQAVNKWVAQKPYYVYATNTCATGTVCAHYTQVVWSASIGLGCARVTCTNNAGYLVVCCYNPAGQVTMSIKGVTCKDLAVPILKPWSLGLGVYSLSGRYCTCLGILRECREKCTSLGELFDSEPDAQKRHAKYKEEEKLKPDLPVTNLQRRTKERWRKEGLPRKDYVEQLQLDLISYYGLNEFLIDSFQCHCYDDIEAFWVVETSGLLGWTIDRFHLCGFSDFPIYNLIKEVTTRRSKNVGRNISGNDNWSQLKYGELTVPTITTIVPDLLAKVLQQVMAEQQQNQHPANNNPVPDVEIPNTCCFYFEDQPLFVLCSL</sequence>
<protein>
    <recommendedName>
        <fullName evidence="2">SCP domain-containing protein</fullName>
    </recommendedName>
</protein>